<dbReference type="GO" id="GO:0043190">
    <property type="term" value="C:ATP-binding cassette (ABC) transporter complex"/>
    <property type="evidence" value="ECO:0007669"/>
    <property type="project" value="InterPro"/>
</dbReference>
<proteinExistence type="predicted"/>
<dbReference type="InterPro" id="IPR039424">
    <property type="entry name" value="SBP_5"/>
</dbReference>
<keyword evidence="5" id="KW-1185">Reference proteome</keyword>
<gene>
    <name evidence="3" type="ORF">GMD11_07875</name>
    <name evidence="4" type="ORF">GMD18_07530</name>
</gene>
<dbReference type="Gene3D" id="3.40.190.10">
    <property type="entry name" value="Periplasmic binding protein-like II"/>
    <property type="match status" value="1"/>
</dbReference>
<dbReference type="PANTHER" id="PTHR30290:SF81">
    <property type="entry name" value="OLIGOPEPTIDE-BINDING PROTEIN OPPA"/>
    <property type="match status" value="1"/>
</dbReference>
<dbReference type="Proteomes" id="UP000443070">
    <property type="component" value="Unassembled WGS sequence"/>
</dbReference>
<dbReference type="Proteomes" id="UP000484547">
    <property type="component" value="Unassembled WGS sequence"/>
</dbReference>
<evidence type="ECO:0000259" key="2">
    <source>
        <dbReference type="Pfam" id="PF00496"/>
    </source>
</evidence>
<evidence type="ECO:0000313" key="4">
    <source>
        <dbReference type="EMBL" id="MTU04244.1"/>
    </source>
</evidence>
<dbReference type="CDD" id="cd08490">
    <property type="entry name" value="PBP2_NikA_DppA_OppA_like_3"/>
    <property type="match status" value="1"/>
</dbReference>
<accession>A0A7X2XG83</accession>
<dbReference type="RefSeq" id="WP_155164102.1">
    <property type="nucleotide sequence ID" value="NZ_WNBG01000005.1"/>
</dbReference>
<feature type="domain" description="Solute-binding protein family 5" evidence="2">
    <location>
        <begin position="79"/>
        <end position="439"/>
    </location>
</feature>
<dbReference type="SUPFAM" id="SSF53850">
    <property type="entry name" value="Periplasmic binding protein-like II"/>
    <property type="match status" value="1"/>
</dbReference>
<dbReference type="PROSITE" id="PS51257">
    <property type="entry name" value="PROKAR_LIPOPROTEIN"/>
    <property type="match status" value="1"/>
</dbReference>
<evidence type="ECO:0000256" key="1">
    <source>
        <dbReference type="SAM" id="SignalP"/>
    </source>
</evidence>
<dbReference type="EMBL" id="WNBW01000005">
    <property type="protein sequence ID" value="MTU04244.1"/>
    <property type="molecule type" value="Genomic_DNA"/>
</dbReference>
<evidence type="ECO:0000313" key="3">
    <source>
        <dbReference type="EMBL" id="MTT76180.1"/>
    </source>
</evidence>
<dbReference type="PANTHER" id="PTHR30290">
    <property type="entry name" value="PERIPLASMIC BINDING COMPONENT OF ABC TRANSPORTER"/>
    <property type="match status" value="1"/>
</dbReference>
<evidence type="ECO:0000313" key="5">
    <source>
        <dbReference type="Proteomes" id="UP000443070"/>
    </source>
</evidence>
<dbReference type="Gene3D" id="3.10.105.10">
    <property type="entry name" value="Dipeptide-binding Protein, Domain 3"/>
    <property type="match status" value="1"/>
</dbReference>
<protein>
    <submittedName>
        <fullName evidence="3">ABC transporter substrate-binding protein</fullName>
    </submittedName>
</protein>
<evidence type="ECO:0000313" key="6">
    <source>
        <dbReference type="Proteomes" id="UP000484547"/>
    </source>
</evidence>
<dbReference type="InterPro" id="IPR030678">
    <property type="entry name" value="Peptide/Ni-bd"/>
</dbReference>
<dbReference type="Pfam" id="PF00496">
    <property type="entry name" value="SBP_bac_5"/>
    <property type="match status" value="1"/>
</dbReference>
<feature type="chain" id="PRO_5038401673" evidence="1">
    <location>
        <begin position="23"/>
        <end position="525"/>
    </location>
</feature>
<dbReference type="PIRSF" id="PIRSF002741">
    <property type="entry name" value="MppA"/>
    <property type="match status" value="1"/>
</dbReference>
<keyword evidence="1" id="KW-0732">Signal</keyword>
<dbReference type="GO" id="GO:0015833">
    <property type="term" value="P:peptide transport"/>
    <property type="evidence" value="ECO:0007669"/>
    <property type="project" value="TreeGrafter"/>
</dbReference>
<dbReference type="GO" id="GO:0042597">
    <property type="term" value="C:periplasmic space"/>
    <property type="evidence" value="ECO:0007669"/>
    <property type="project" value="UniProtKB-ARBA"/>
</dbReference>
<dbReference type="EMBL" id="WNBM01000005">
    <property type="protein sequence ID" value="MTT76180.1"/>
    <property type="molecule type" value="Genomic_DNA"/>
</dbReference>
<dbReference type="OrthoDB" id="9796817at2"/>
<comment type="caution">
    <text evidence="3">The sequence shown here is derived from an EMBL/GenBank/DDBJ whole genome shotgun (WGS) entry which is preliminary data.</text>
</comment>
<sequence>MKKTIKFTAAVAMIGLMAFASAGCGGDDKKAAAAKDTLKFGVTNFADNLEPTDNYFGWIVMRYGLGECLVKFDEKMNSTPWLAENWQVSDDKLTWTFKINDKAKFSNGNKVTAEAVKKSIERTFEKAARARAMFEYDNISADGQTLMIKTHTPVATLPGMLGDPLFIIIDTSVTDRDYAKQGPICTGPYMVNTYSKAKAVMDANPNYWDGEVPFKHVEIPTIDDPNTRAMALQSGEIDMAINIAPGDMSLFSNKDKYNISAIASLRDVLARMNVKEGKPMYDKRVREALLSSLDRETYCKVLLKDTFTSGGPLMPPSVDYGFDQLKDPNTYNVERAKKLLEEAGWKDTNGDGYVDKEGKNLEMDFIFYSGRAELPLFAEATQSDAKKVGIKVNLKNVDYNVLDGIGVRGEYDLLISNILTLQAGDPEVFINQYWKTNVNGNNPQNGSGYSNPAYDALSDKLAVEFDPAKRRQLVIDMQKIILDDAATIIFGYPQTNMISNNSIANAEILPCDYYWLTKEIKPAQK</sequence>
<dbReference type="InterPro" id="IPR000914">
    <property type="entry name" value="SBP_5_dom"/>
</dbReference>
<reference evidence="5 6" key="1">
    <citation type="journal article" date="2019" name="Nat. Med.">
        <title>A library of human gut bacterial isolates paired with longitudinal multiomics data enables mechanistic microbiome research.</title>
        <authorList>
            <person name="Poyet M."/>
            <person name="Groussin M."/>
            <person name="Gibbons S.M."/>
            <person name="Avila-Pacheco J."/>
            <person name="Jiang X."/>
            <person name="Kearney S.M."/>
            <person name="Perrotta A.R."/>
            <person name="Berdy B."/>
            <person name="Zhao S."/>
            <person name="Lieberman T.D."/>
            <person name="Swanson P.K."/>
            <person name="Smith M."/>
            <person name="Roesemann S."/>
            <person name="Alexander J.E."/>
            <person name="Rich S.A."/>
            <person name="Livny J."/>
            <person name="Vlamakis H."/>
            <person name="Clish C."/>
            <person name="Bullock K."/>
            <person name="Deik A."/>
            <person name="Scott J."/>
            <person name="Pierce K.A."/>
            <person name="Xavier R.J."/>
            <person name="Alm E.J."/>
        </authorList>
    </citation>
    <scope>NUCLEOTIDE SEQUENCE [LARGE SCALE GENOMIC DNA]</scope>
    <source>
        <strain evidence="3 6">BIOML-A13</strain>
        <strain evidence="4 5">BIOML-A3</strain>
    </source>
</reference>
<dbReference type="GO" id="GO:1904680">
    <property type="term" value="F:peptide transmembrane transporter activity"/>
    <property type="evidence" value="ECO:0007669"/>
    <property type="project" value="TreeGrafter"/>
</dbReference>
<organism evidence="3 6">
    <name type="scientific">Phascolarctobacterium faecium</name>
    <dbReference type="NCBI Taxonomy" id="33025"/>
    <lineage>
        <taxon>Bacteria</taxon>
        <taxon>Bacillati</taxon>
        <taxon>Bacillota</taxon>
        <taxon>Negativicutes</taxon>
        <taxon>Acidaminococcales</taxon>
        <taxon>Acidaminococcaceae</taxon>
        <taxon>Phascolarctobacterium</taxon>
    </lineage>
</organism>
<dbReference type="AlphaFoldDB" id="A0A7X2XG83"/>
<name>A0A7X2XG83_9FIRM</name>
<feature type="signal peptide" evidence="1">
    <location>
        <begin position="1"/>
        <end position="22"/>
    </location>
</feature>